<keyword evidence="7" id="KW-0255">Endonuclease</keyword>
<evidence type="ECO:0000259" key="6">
    <source>
        <dbReference type="Pfam" id="PF05901"/>
    </source>
</evidence>
<organism evidence="7 8">
    <name type="scientific">Salinicola endophyticus</name>
    <dbReference type="NCBI Taxonomy" id="1949083"/>
    <lineage>
        <taxon>Bacteria</taxon>
        <taxon>Pseudomonadati</taxon>
        <taxon>Pseudomonadota</taxon>
        <taxon>Gammaproteobacteria</taxon>
        <taxon>Oceanospirillales</taxon>
        <taxon>Halomonadaceae</taxon>
        <taxon>Salinicola</taxon>
    </lineage>
</organism>
<evidence type="ECO:0000256" key="4">
    <source>
        <dbReference type="SAM" id="MobiDB-lite"/>
    </source>
</evidence>
<dbReference type="PANTHER" id="PTHR33607">
    <property type="entry name" value="ENDONUCLEASE-1"/>
    <property type="match status" value="1"/>
</dbReference>
<dbReference type="Pfam" id="PF04231">
    <property type="entry name" value="Endonuclease_1"/>
    <property type="match status" value="1"/>
</dbReference>
<dbReference type="RefSeq" id="WP_282235824.1">
    <property type="nucleotide sequence ID" value="NZ_CP035631.1"/>
</dbReference>
<feature type="compositionally biased region" description="Basic and acidic residues" evidence="4">
    <location>
        <begin position="246"/>
        <end position="267"/>
    </location>
</feature>
<keyword evidence="8" id="KW-1185">Reference proteome</keyword>
<gene>
    <name evidence="7" type="ORF">EVC62_04265</name>
</gene>
<keyword evidence="3" id="KW-0378">Hydrolase</keyword>
<proteinExistence type="inferred from homology"/>
<keyword evidence="2" id="KW-0540">Nuclease</keyword>
<evidence type="ECO:0000256" key="2">
    <source>
        <dbReference type="ARBA" id="ARBA00022722"/>
    </source>
</evidence>
<comment type="similarity">
    <text evidence="1">Belongs to the EndA/NucM nuclease family.</text>
</comment>
<feature type="chain" id="PRO_5046408636" evidence="5">
    <location>
        <begin position="38"/>
        <end position="339"/>
    </location>
</feature>
<evidence type="ECO:0000256" key="1">
    <source>
        <dbReference type="ARBA" id="ARBA00006429"/>
    </source>
</evidence>
<dbReference type="InterPro" id="IPR008613">
    <property type="entry name" value="Excalibur_Ca-bd_domain"/>
</dbReference>
<feature type="region of interest" description="Disordered" evidence="4">
    <location>
        <begin position="233"/>
        <end position="292"/>
    </location>
</feature>
<evidence type="ECO:0000256" key="5">
    <source>
        <dbReference type="SAM" id="SignalP"/>
    </source>
</evidence>
<sequence>MRAVFALPPLVVRLSHALVALCLLTILTALATLPAQAAPPSSFSAAKRLAENEIYVDQDRTFYCGCAFDFDQGPDLASCGYRIRKQPKRAARIEWEHVMPAYDFGRQRQCWQEGGRRSCRANDPVFRQAEADLVNLVPSVGEVNGDRSNMRYGMATSADAYQYGQCTAKVDFPERTFQPPAAVRGDIARTYWYMRDTYGIQIGRQQQQLFRAWAKADPVSAWERERNRRIARIQGSGNPYVEGDTSNDKGEEKIVEKGEGRNEEKTGKSSSAEAPAWTKGRDSSPLAPEGSAAAAFSCTPRKSCGTMRSCEEARYHLTQCGNARLDGDGDGTPCEALCG</sequence>
<dbReference type="Pfam" id="PF05901">
    <property type="entry name" value="Excalibur"/>
    <property type="match status" value="1"/>
</dbReference>
<feature type="signal peptide" evidence="5">
    <location>
        <begin position="1"/>
        <end position="37"/>
    </location>
</feature>
<evidence type="ECO:0000313" key="8">
    <source>
        <dbReference type="Proteomes" id="UP001321526"/>
    </source>
</evidence>
<evidence type="ECO:0000313" key="7">
    <source>
        <dbReference type="EMBL" id="WFF40775.1"/>
    </source>
</evidence>
<name>A0ABY8FD99_9GAMM</name>
<dbReference type="InterPro" id="IPR044925">
    <property type="entry name" value="His-Me_finger_sf"/>
</dbReference>
<protein>
    <submittedName>
        <fullName evidence="7">Endonuclease</fullName>
    </submittedName>
</protein>
<dbReference type="InterPro" id="IPR007346">
    <property type="entry name" value="Endonuclease-I"/>
</dbReference>
<accession>A0ABY8FD99</accession>
<feature type="domain" description="Excalibur calcium-binding" evidence="6">
    <location>
        <begin position="301"/>
        <end position="335"/>
    </location>
</feature>
<dbReference type="Proteomes" id="UP001321526">
    <property type="component" value="Chromosome"/>
</dbReference>
<keyword evidence="5" id="KW-0732">Signal</keyword>
<reference evidence="7 8" key="1">
    <citation type="submission" date="2019-01" db="EMBL/GenBank/DDBJ databases">
        <title>Genome sequence of Salinicola endophyticus REST5.</title>
        <authorList>
            <person name="Nascimento F.X."/>
        </authorList>
    </citation>
    <scope>NUCLEOTIDE SEQUENCE [LARGE SCALE GENOMIC DNA]</scope>
    <source>
        <strain evidence="7 8">REST5</strain>
    </source>
</reference>
<dbReference type="SUPFAM" id="SSF54060">
    <property type="entry name" value="His-Me finger endonucleases"/>
    <property type="match status" value="1"/>
</dbReference>
<evidence type="ECO:0000256" key="3">
    <source>
        <dbReference type="ARBA" id="ARBA00022801"/>
    </source>
</evidence>
<dbReference type="EMBL" id="CP035631">
    <property type="protein sequence ID" value="WFF40775.1"/>
    <property type="molecule type" value="Genomic_DNA"/>
</dbReference>
<dbReference type="GO" id="GO:0004519">
    <property type="term" value="F:endonuclease activity"/>
    <property type="evidence" value="ECO:0007669"/>
    <property type="project" value="UniProtKB-KW"/>
</dbReference>
<dbReference type="PANTHER" id="PTHR33607:SF2">
    <property type="entry name" value="ENDONUCLEASE-1"/>
    <property type="match status" value="1"/>
</dbReference>